<accession>A0A022R2L7</accession>
<dbReference type="PANTHER" id="PTHR45708">
    <property type="entry name" value="ENDOCHITINASE"/>
    <property type="match status" value="1"/>
</dbReference>
<dbReference type="GO" id="GO:0008843">
    <property type="term" value="F:endochitinase activity"/>
    <property type="evidence" value="ECO:0007669"/>
    <property type="project" value="UniProtKB-EC"/>
</dbReference>
<keyword evidence="10" id="KW-1185">Reference proteome</keyword>
<evidence type="ECO:0000313" key="9">
    <source>
        <dbReference type="EMBL" id="EYU34431.1"/>
    </source>
</evidence>
<dbReference type="InterPro" id="IPR017853">
    <property type="entry name" value="GH"/>
</dbReference>
<protein>
    <recommendedName>
        <fullName evidence="2">chitinase</fullName>
        <ecNumber evidence="2">3.2.1.14</ecNumber>
    </recommendedName>
</protein>
<dbReference type="Gene3D" id="3.20.20.80">
    <property type="entry name" value="Glycosidases"/>
    <property type="match status" value="2"/>
</dbReference>
<dbReference type="EMBL" id="KI630689">
    <property type="protein sequence ID" value="EYU34431.1"/>
    <property type="molecule type" value="Genomic_DNA"/>
</dbReference>
<dbReference type="GO" id="GO:0005576">
    <property type="term" value="C:extracellular region"/>
    <property type="evidence" value="ECO:0000318"/>
    <property type="project" value="GO_Central"/>
</dbReference>
<keyword evidence="6" id="KW-0624">Polysaccharide degradation</keyword>
<evidence type="ECO:0000313" key="10">
    <source>
        <dbReference type="Proteomes" id="UP000030748"/>
    </source>
</evidence>
<sequence>METIRESTPALLILLLLVQNLLRTSAASDVGVHWGQDGNEGTLADTCATGKYSYVNIAFLNRFGGGQTPQLNLAGHCNQGRNHVPIKILFSFSLFTPYFAPPTKSPWVRGSCRAVGAGIRACQSRSVRLLLSLGGGVGNYFLSSREDARSCPLGDVVLDGFDFVIVPERQMFVAGAPQCPYPDSILGATLNTTSLFDYVWVQFYNNPPCEYSASGNTNNLLTSWILWANSVNASKIFLGLPAASDAAATGYIPADVLTLEILPAVRMSNKYGGVMLWSKYYDDQSGYSTAIIRSTM</sequence>
<evidence type="ECO:0000256" key="2">
    <source>
        <dbReference type="ARBA" id="ARBA00012729"/>
    </source>
</evidence>
<dbReference type="GO" id="GO:0050832">
    <property type="term" value="P:defense response to fungus"/>
    <property type="evidence" value="ECO:0000318"/>
    <property type="project" value="GO_Central"/>
</dbReference>
<keyword evidence="4" id="KW-0146">Chitin degradation</keyword>
<organism evidence="9 10">
    <name type="scientific">Erythranthe guttata</name>
    <name type="common">Yellow monkey flower</name>
    <name type="synonym">Mimulus guttatus</name>
    <dbReference type="NCBI Taxonomy" id="4155"/>
    <lineage>
        <taxon>Eukaryota</taxon>
        <taxon>Viridiplantae</taxon>
        <taxon>Streptophyta</taxon>
        <taxon>Embryophyta</taxon>
        <taxon>Tracheophyta</taxon>
        <taxon>Spermatophyta</taxon>
        <taxon>Magnoliopsida</taxon>
        <taxon>eudicotyledons</taxon>
        <taxon>Gunneridae</taxon>
        <taxon>Pentapetalae</taxon>
        <taxon>asterids</taxon>
        <taxon>lamiids</taxon>
        <taxon>Lamiales</taxon>
        <taxon>Phrymaceae</taxon>
        <taxon>Erythranthe</taxon>
    </lineage>
</organism>
<evidence type="ECO:0000256" key="6">
    <source>
        <dbReference type="ARBA" id="ARBA00023326"/>
    </source>
</evidence>
<dbReference type="PANTHER" id="PTHR45708:SF21">
    <property type="entry name" value="ACIDIC ENDOCHITINASE"/>
    <property type="match status" value="1"/>
</dbReference>
<name>A0A022R2L7_ERYGU</name>
<keyword evidence="5" id="KW-0119">Carbohydrate metabolism</keyword>
<dbReference type="InterPro" id="IPR001223">
    <property type="entry name" value="Glyco_hydro18_cat"/>
</dbReference>
<gene>
    <name evidence="9" type="ORF">MIMGU_mgv1a026503mg</name>
</gene>
<evidence type="ECO:0000256" key="5">
    <source>
        <dbReference type="ARBA" id="ARBA00023277"/>
    </source>
</evidence>
<dbReference type="Proteomes" id="UP000030748">
    <property type="component" value="Unassembled WGS sequence"/>
</dbReference>
<evidence type="ECO:0000256" key="4">
    <source>
        <dbReference type="ARBA" id="ARBA00023024"/>
    </source>
</evidence>
<keyword evidence="3" id="KW-0378">Hydrolase</keyword>
<dbReference type="GO" id="GO:0006032">
    <property type="term" value="P:chitin catabolic process"/>
    <property type="evidence" value="ECO:0007669"/>
    <property type="project" value="UniProtKB-KW"/>
</dbReference>
<dbReference type="PROSITE" id="PS51910">
    <property type="entry name" value="GH18_2"/>
    <property type="match status" value="1"/>
</dbReference>
<dbReference type="GO" id="GO:0000272">
    <property type="term" value="P:polysaccharide catabolic process"/>
    <property type="evidence" value="ECO:0007669"/>
    <property type="project" value="UniProtKB-KW"/>
</dbReference>
<keyword evidence="7" id="KW-0732">Signal</keyword>
<reference evidence="9 10" key="1">
    <citation type="journal article" date="2013" name="Proc. Natl. Acad. Sci. U.S.A.">
        <title>Fine-scale variation in meiotic recombination in Mimulus inferred from population shotgun sequencing.</title>
        <authorList>
            <person name="Hellsten U."/>
            <person name="Wright K.M."/>
            <person name="Jenkins J."/>
            <person name="Shu S."/>
            <person name="Yuan Y."/>
            <person name="Wessler S.R."/>
            <person name="Schmutz J."/>
            <person name="Willis J.H."/>
            <person name="Rokhsar D.S."/>
        </authorList>
    </citation>
    <scope>NUCLEOTIDE SEQUENCE [LARGE SCALE GENOMIC DNA]</scope>
    <source>
        <strain evidence="10">cv. DUN x IM62</strain>
    </source>
</reference>
<feature type="signal peptide" evidence="7">
    <location>
        <begin position="1"/>
        <end position="26"/>
    </location>
</feature>
<evidence type="ECO:0000259" key="8">
    <source>
        <dbReference type="PROSITE" id="PS51910"/>
    </source>
</evidence>
<proteinExistence type="predicted"/>
<evidence type="ECO:0000256" key="7">
    <source>
        <dbReference type="SAM" id="SignalP"/>
    </source>
</evidence>
<evidence type="ECO:0000256" key="1">
    <source>
        <dbReference type="ARBA" id="ARBA00000822"/>
    </source>
</evidence>
<dbReference type="STRING" id="4155.A0A022R2L7"/>
<dbReference type="EC" id="3.2.1.14" evidence="2"/>
<feature type="chain" id="PRO_5001504452" description="chitinase" evidence="7">
    <location>
        <begin position="27"/>
        <end position="296"/>
    </location>
</feature>
<evidence type="ECO:0000256" key="3">
    <source>
        <dbReference type="ARBA" id="ARBA00022801"/>
    </source>
</evidence>
<dbReference type="SUPFAM" id="SSF51445">
    <property type="entry name" value="(Trans)glycosidases"/>
    <property type="match status" value="1"/>
</dbReference>
<feature type="domain" description="GH18" evidence="8">
    <location>
        <begin position="28"/>
        <end position="296"/>
    </location>
</feature>
<dbReference type="InterPro" id="IPR050542">
    <property type="entry name" value="Glycosyl_Hydrlase18_Chitinase"/>
</dbReference>
<comment type="catalytic activity">
    <reaction evidence="1">
        <text>Random endo-hydrolysis of N-acetyl-beta-D-glucosaminide (1-&gt;4)-beta-linkages in chitin and chitodextrins.</text>
        <dbReference type="EC" id="3.2.1.14"/>
    </reaction>
</comment>
<dbReference type="AlphaFoldDB" id="A0A022R2L7"/>